<dbReference type="RefSeq" id="WP_117493737.1">
    <property type="nucleotide sequence ID" value="NZ_CAUWLM010000004.1"/>
</dbReference>
<evidence type="ECO:0000259" key="5">
    <source>
        <dbReference type="PROSITE" id="PS50975"/>
    </source>
</evidence>
<comment type="caution">
    <text evidence="6">The sequence shown here is derived from an EMBL/GenBank/DDBJ whole genome shotgun (WGS) entry which is preliminary data.</text>
</comment>
<protein>
    <submittedName>
        <fullName evidence="6">ATP-grasp domain-containing protein</fullName>
    </submittedName>
</protein>
<evidence type="ECO:0000256" key="3">
    <source>
        <dbReference type="ARBA" id="ARBA00022840"/>
    </source>
</evidence>
<evidence type="ECO:0000256" key="1">
    <source>
        <dbReference type="ARBA" id="ARBA00022598"/>
    </source>
</evidence>
<dbReference type="GO" id="GO:0046872">
    <property type="term" value="F:metal ion binding"/>
    <property type="evidence" value="ECO:0007669"/>
    <property type="project" value="InterPro"/>
</dbReference>
<dbReference type="Pfam" id="PF02655">
    <property type="entry name" value="ATP-grasp_3"/>
    <property type="match status" value="1"/>
</dbReference>
<evidence type="ECO:0000313" key="7">
    <source>
        <dbReference type="Proteomes" id="UP000261080"/>
    </source>
</evidence>
<keyword evidence="7" id="KW-1185">Reference proteome</keyword>
<sequence>MKNKKKSILFFNARRRVNMAKKMIEYLKNRYTEYQLISSDTDYLDPISYVTDDFVVLPSIESQEFESVFLEVIKKKNIVGIIMWNDKDFAAIEKMRLKIEKLGCKILMPKEKKYEICNNKMLTDKFLRTHALYTPQIYENPDKIKKYPVIIKPKNGAGCVDVYKADNLEEAIVFYKKVPNPIIQEYIEGVHYTVDTYFDRCDGVLCSVPRKRIKVREAEVMIAKIEMQEEVMNVAQQLTKFFSEEGPMNIQVILSVDDGKPYIIDIHCRIGGGSELSIEGGVPLHEWIIDDIIGGEKRIQYIVNDGLIMTRYFDAFFINENSSIKNNIKR</sequence>
<evidence type="ECO:0000256" key="2">
    <source>
        <dbReference type="ARBA" id="ARBA00022741"/>
    </source>
</evidence>
<name>A0A3E3JZS7_9FIRM</name>
<evidence type="ECO:0000313" key="6">
    <source>
        <dbReference type="EMBL" id="RGE85378.1"/>
    </source>
</evidence>
<dbReference type="PROSITE" id="PS50975">
    <property type="entry name" value="ATP_GRASP"/>
    <property type="match status" value="1"/>
</dbReference>
<dbReference type="OrthoDB" id="9803907at2"/>
<dbReference type="Pfam" id="PF21360">
    <property type="entry name" value="PylC-like_N"/>
    <property type="match status" value="1"/>
</dbReference>
<keyword evidence="1" id="KW-0436">Ligase</keyword>
<dbReference type="AlphaFoldDB" id="A0A3E3JZS7"/>
<dbReference type="PANTHER" id="PTHR43585">
    <property type="entry name" value="FUMIPYRROLE BIOSYNTHESIS PROTEIN C"/>
    <property type="match status" value="1"/>
</dbReference>
<feature type="domain" description="ATP-grasp" evidence="5">
    <location>
        <begin position="119"/>
        <end position="293"/>
    </location>
</feature>
<dbReference type="Gene3D" id="3.30.1490.20">
    <property type="entry name" value="ATP-grasp fold, A domain"/>
    <property type="match status" value="1"/>
</dbReference>
<dbReference type="InterPro" id="IPR003806">
    <property type="entry name" value="ATP-grasp_PylC-type"/>
</dbReference>
<dbReference type="SUPFAM" id="SSF56059">
    <property type="entry name" value="Glutathione synthetase ATP-binding domain-like"/>
    <property type="match status" value="1"/>
</dbReference>
<dbReference type="Gene3D" id="3.30.470.20">
    <property type="entry name" value="ATP-grasp fold, B domain"/>
    <property type="match status" value="1"/>
</dbReference>
<gene>
    <name evidence="6" type="ORF">DW016_12725</name>
</gene>
<dbReference type="Gene3D" id="3.40.50.20">
    <property type="match status" value="1"/>
</dbReference>
<dbReference type="InterPro" id="IPR013815">
    <property type="entry name" value="ATP_grasp_subdomain_1"/>
</dbReference>
<keyword evidence="3 4" id="KW-0067">ATP-binding</keyword>
<organism evidence="6 7">
    <name type="scientific">Sellimonas intestinalis</name>
    <dbReference type="NCBI Taxonomy" id="1653434"/>
    <lineage>
        <taxon>Bacteria</taxon>
        <taxon>Bacillati</taxon>
        <taxon>Bacillota</taxon>
        <taxon>Clostridia</taxon>
        <taxon>Lachnospirales</taxon>
        <taxon>Lachnospiraceae</taxon>
        <taxon>Sellimonas</taxon>
    </lineage>
</organism>
<proteinExistence type="predicted"/>
<dbReference type="InterPro" id="IPR011761">
    <property type="entry name" value="ATP-grasp"/>
</dbReference>
<dbReference type="PANTHER" id="PTHR43585:SF2">
    <property type="entry name" value="ATP-GRASP ENZYME FSQD"/>
    <property type="match status" value="1"/>
</dbReference>
<dbReference type="GO" id="GO:0005524">
    <property type="term" value="F:ATP binding"/>
    <property type="evidence" value="ECO:0007669"/>
    <property type="project" value="UniProtKB-UniRule"/>
</dbReference>
<evidence type="ECO:0000256" key="4">
    <source>
        <dbReference type="PROSITE-ProRule" id="PRU00409"/>
    </source>
</evidence>
<dbReference type="EMBL" id="QVLX01000008">
    <property type="protein sequence ID" value="RGE85378.1"/>
    <property type="molecule type" value="Genomic_DNA"/>
</dbReference>
<dbReference type="InterPro" id="IPR048764">
    <property type="entry name" value="PylC_N"/>
</dbReference>
<dbReference type="Proteomes" id="UP000261080">
    <property type="component" value="Unassembled WGS sequence"/>
</dbReference>
<reference evidence="6 7" key="1">
    <citation type="submission" date="2018-08" db="EMBL/GenBank/DDBJ databases">
        <title>A genome reference for cultivated species of the human gut microbiota.</title>
        <authorList>
            <person name="Zou Y."/>
            <person name="Xue W."/>
            <person name="Luo G."/>
        </authorList>
    </citation>
    <scope>NUCLEOTIDE SEQUENCE [LARGE SCALE GENOMIC DNA]</scope>
    <source>
        <strain evidence="6 7">AF37-2AT</strain>
    </source>
</reference>
<accession>A0A3E3JZS7</accession>
<dbReference type="GO" id="GO:0016874">
    <property type="term" value="F:ligase activity"/>
    <property type="evidence" value="ECO:0007669"/>
    <property type="project" value="UniProtKB-KW"/>
</dbReference>
<dbReference type="InterPro" id="IPR052032">
    <property type="entry name" value="ATP-dep_AA_Ligase"/>
</dbReference>
<keyword evidence="2 4" id="KW-0547">Nucleotide-binding</keyword>